<sequence length="124" mass="12660">MAKAWTSSEAVRRGETALHPDRGGGTPAGVALGADEADPHRAVGAEGIPPGQGEGLGRGGAARLDRELFNVTELVDYGYDDAHRPAVPLIATCSGAPGKAGKALEEAAPATPLSRIPDRAVRSR</sequence>
<keyword evidence="3" id="KW-1185">Reference proteome</keyword>
<accession>A0ABY9IDL8</accession>
<dbReference type="RefSeq" id="WP_306092173.1">
    <property type="nucleotide sequence ID" value="NZ_CP120992.1"/>
</dbReference>
<gene>
    <name evidence="2" type="ORF">P8A22_36645</name>
</gene>
<evidence type="ECO:0000313" key="2">
    <source>
        <dbReference type="EMBL" id="WLQ44940.1"/>
    </source>
</evidence>
<protein>
    <submittedName>
        <fullName evidence="2">Uncharacterized protein</fullName>
    </submittedName>
</protein>
<organism evidence="2 3">
    <name type="scientific">Streptomyces laculatispora</name>
    <dbReference type="NCBI Taxonomy" id="887464"/>
    <lineage>
        <taxon>Bacteria</taxon>
        <taxon>Bacillati</taxon>
        <taxon>Actinomycetota</taxon>
        <taxon>Actinomycetes</taxon>
        <taxon>Kitasatosporales</taxon>
        <taxon>Streptomycetaceae</taxon>
        <taxon>Streptomyces</taxon>
    </lineage>
</organism>
<feature type="region of interest" description="Disordered" evidence="1">
    <location>
        <begin position="1"/>
        <end position="59"/>
    </location>
</feature>
<dbReference type="Proteomes" id="UP001229952">
    <property type="component" value="Chromosome"/>
</dbReference>
<feature type="region of interest" description="Disordered" evidence="1">
    <location>
        <begin position="97"/>
        <end position="124"/>
    </location>
</feature>
<feature type="compositionally biased region" description="Gly residues" evidence="1">
    <location>
        <begin position="50"/>
        <end position="59"/>
    </location>
</feature>
<evidence type="ECO:0000313" key="3">
    <source>
        <dbReference type="Proteomes" id="UP001229952"/>
    </source>
</evidence>
<reference evidence="2 3" key="1">
    <citation type="submission" date="2023-03" db="EMBL/GenBank/DDBJ databases">
        <title>Isolation and description of six Streptomyces strains from soil environments, able to metabolize different microbial glucans.</title>
        <authorList>
            <person name="Widen T."/>
            <person name="Larsbrink J."/>
        </authorList>
    </citation>
    <scope>NUCLEOTIDE SEQUENCE [LARGE SCALE GENOMIC DNA]</scope>
    <source>
        <strain evidence="2 3">Mut2</strain>
    </source>
</reference>
<feature type="compositionally biased region" description="Basic and acidic residues" evidence="1">
    <location>
        <begin position="10"/>
        <end position="22"/>
    </location>
</feature>
<name>A0ABY9IDL8_9ACTN</name>
<evidence type="ECO:0000256" key="1">
    <source>
        <dbReference type="SAM" id="MobiDB-lite"/>
    </source>
</evidence>
<proteinExistence type="predicted"/>
<dbReference type="EMBL" id="CP120992">
    <property type="protein sequence ID" value="WLQ44940.1"/>
    <property type="molecule type" value="Genomic_DNA"/>
</dbReference>